<dbReference type="Proteomes" id="UP000053558">
    <property type="component" value="Unassembled WGS sequence"/>
</dbReference>
<protein>
    <submittedName>
        <fullName evidence="4">Uncharacterized protein</fullName>
    </submittedName>
</protein>
<dbReference type="RefSeq" id="XP_007767357.1">
    <property type="nucleotide sequence ID" value="XM_007769167.1"/>
</dbReference>
<name>A0A5M3MRL5_CONPW</name>
<proteinExistence type="inferred from homology"/>
<comment type="similarity">
    <text evidence="3">Belongs to the ustYa family.</text>
</comment>
<keyword evidence="2" id="KW-0560">Oxidoreductase</keyword>
<evidence type="ECO:0000256" key="1">
    <source>
        <dbReference type="ARBA" id="ARBA00004685"/>
    </source>
</evidence>
<organism evidence="4 5">
    <name type="scientific">Coniophora puteana (strain RWD-64-598)</name>
    <name type="common">Brown rot fungus</name>
    <dbReference type="NCBI Taxonomy" id="741705"/>
    <lineage>
        <taxon>Eukaryota</taxon>
        <taxon>Fungi</taxon>
        <taxon>Dikarya</taxon>
        <taxon>Basidiomycota</taxon>
        <taxon>Agaricomycotina</taxon>
        <taxon>Agaricomycetes</taxon>
        <taxon>Agaricomycetidae</taxon>
        <taxon>Boletales</taxon>
        <taxon>Coniophorineae</taxon>
        <taxon>Coniophoraceae</taxon>
        <taxon>Coniophora</taxon>
    </lineage>
</organism>
<comment type="pathway">
    <text evidence="1">Mycotoxin biosynthesis.</text>
</comment>
<dbReference type="Pfam" id="PF11807">
    <property type="entry name" value="UstYa"/>
    <property type="match status" value="1"/>
</dbReference>
<gene>
    <name evidence="4" type="ORF">CONPUDRAFT_54070</name>
</gene>
<evidence type="ECO:0000256" key="3">
    <source>
        <dbReference type="ARBA" id="ARBA00035112"/>
    </source>
</evidence>
<dbReference type="KEGG" id="cput:CONPUDRAFT_54070"/>
<comment type="caution">
    <text evidence="4">The sequence shown here is derived from an EMBL/GenBank/DDBJ whole genome shotgun (WGS) entry which is preliminary data.</text>
</comment>
<dbReference type="InterPro" id="IPR021765">
    <property type="entry name" value="UstYa-like"/>
</dbReference>
<dbReference type="GO" id="GO:0043386">
    <property type="term" value="P:mycotoxin biosynthetic process"/>
    <property type="evidence" value="ECO:0007669"/>
    <property type="project" value="InterPro"/>
</dbReference>
<evidence type="ECO:0000256" key="2">
    <source>
        <dbReference type="ARBA" id="ARBA00023002"/>
    </source>
</evidence>
<dbReference type="PANTHER" id="PTHR33365:SF11">
    <property type="entry name" value="TAT PATHWAY SIGNAL SEQUENCE"/>
    <property type="match status" value="1"/>
</dbReference>
<reference evidence="5" key="1">
    <citation type="journal article" date="2012" name="Science">
        <title>The Paleozoic origin of enzymatic lignin decomposition reconstructed from 31 fungal genomes.</title>
        <authorList>
            <person name="Floudas D."/>
            <person name="Binder M."/>
            <person name="Riley R."/>
            <person name="Barry K."/>
            <person name="Blanchette R.A."/>
            <person name="Henrissat B."/>
            <person name="Martinez A.T."/>
            <person name="Otillar R."/>
            <person name="Spatafora J.W."/>
            <person name="Yadav J.S."/>
            <person name="Aerts A."/>
            <person name="Benoit I."/>
            <person name="Boyd A."/>
            <person name="Carlson A."/>
            <person name="Copeland A."/>
            <person name="Coutinho P.M."/>
            <person name="de Vries R.P."/>
            <person name="Ferreira P."/>
            <person name="Findley K."/>
            <person name="Foster B."/>
            <person name="Gaskell J."/>
            <person name="Glotzer D."/>
            <person name="Gorecki P."/>
            <person name="Heitman J."/>
            <person name="Hesse C."/>
            <person name="Hori C."/>
            <person name="Igarashi K."/>
            <person name="Jurgens J.A."/>
            <person name="Kallen N."/>
            <person name="Kersten P."/>
            <person name="Kohler A."/>
            <person name="Kuees U."/>
            <person name="Kumar T.K.A."/>
            <person name="Kuo A."/>
            <person name="LaButti K."/>
            <person name="Larrondo L.F."/>
            <person name="Lindquist E."/>
            <person name="Ling A."/>
            <person name="Lombard V."/>
            <person name="Lucas S."/>
            <person name="Lundell T."/>
            <person name="Martin R."/>
            <person name="McLaughlin D.J."/>
            <person name="Morgenstern I."/>
            <person name="Morin E."/>
            <person name="Murat C."/>
            <person name="Nagy L.G."/>
            <person name="Nolan M."/>
            <person name="Ohm R.A."/>
            <person name="Patyshakuliyeva A."/>
            <person name="Rokas A."/>
            <person name="Ruiz-Duenas F.J."/>
            <person name="Sabat G."/>
            <person name="Salamov A."/>
            <person name="Samejima M."/>
            <person name="Schmutz J."/>
            <person name="Slot J.C."/>
            <person name="St John F."/>
            <person name="Stenlid J."/>
            <person name="Sun H."/>
            <person name="Sun S."/>
            <person name="Syed K."/>
            <person name="Tsang A."/>
            <person name="Wiebenga A."/>
            <person name="Young D."/>
            <person name="Pisabarro A."/>
            <person name="Eastwood D.C."/>
            <person name="Martin F."/>
            <person name="Cullen D."/>
            <person name="Grigoriev I.V."/>
            <person name="Hibbett D.S."/>
        </authorList>
    </citation>
    <scope>NUCLEOTIDE SEQUENCE [LARGE SCALE GENOMIC DNA]</scope>
    <source>
        <strain evidence="5">RWD-64-598 SS2</strain>
    </source>
</reference>
<dbReference type="PANTHER" id="PTHR33365">
    <property type="entry name" value="YALI0B05434P"/>
    <property type="match status" value="1"/>
</dbReference>
<keyword evidence="5" id="KW-1185">Reference proteome</keyword>
<dbReference type="EMBL" id="JH711577">
    <property type="protein sequence ID" value="EIW81726.1"/>
    <property type="molecule type" value="Genomic_DNA"/>
</dbReference>
<accession>A0A5M3MRL5</accession>
<dbReference type="OMA" id="HVEHICK"/>
<dbReference type="GO" id="GO:0016491">
    <property type="term" value="F:oxidoreductase activity"/>
    <property type="evidence" value="ECO:0007669"/>
    <property type="project" value="UniProtKB-KW"/>
</dbReference>
<dbReference type="OrthoDB" id="3687641at2759"/>
<dbReference type="AlphaFoldDB" id="A0A5M3MRL5"/>
<dbReference type="GeneID" id="19207632"/>
<evidence type="ECO:0000313" key="5">
    <source>
        <dbReference type="Proteomes" id="UP000053558"/>
    </source>
</evidence>
<evidence type="ECO:0000313" key="4">
    <source>
        <dbReference type="EMBL" id="EIW81726.1"/>
    </source>
</evidence>
<sequence length="176" mass="19690">MHVPSCTSPYKLTSLPIEYLSNTKNARLPIALQDVALAFEFTDDTRYDLDSAETWRSLVPPKTAGFVHLGEDATPYSVSMYHSLHCLATIRRALSEADNHSDHCFDYLTQLLSCKADSTLEQIVQPQGMDNDGNKSAVPAWAGSGSGVVHRCRDWTQIRSFVEKNRDEKKIFPPTD</sequence>